<sequence length="240" mass="26656">MKFLIFLLVPLILAGHPKVKFRSSESSSDSESESSESNSGSSESEESREHHQHPKPPAPAPKTPSCPPNWRQFQRSAGLWCIQVFWSGINRYDAESQCQALGATLTGFDSLEERAYVQNSAIPFLQSTGIRAGSFWIGLVRRPSCYGYLQSLQAACRGSQGFMWTDGVSTRQDLMNWRDGMPDNAGGNQNCVFMLCRNGPVPINGVRPERFDDIECVNPPNPWNADSQKIRGYACGKFAQ</sequence>
<dbReference type="Proteomes" id="UP001152747">
    <property type="component" value="Unassembled WGS sequence"/>
</dbReference>
<evidence type="ECO:0000313" key="4">
    <source>
        <dbReference type="Proteomes" id="UP001152747"/>
    </source>
</evidence>
<accession>A0A9P1IQT2</accession>
<dbReference type="PANTHER" id="PTHR23124">
    <property type="entry name" value="C-TYPE LECTIN DOMAIN-CONTAINING PROTEIN-RELATED-RELATED"/>
    <property type="match status" value="1"/>
</dbReference>
<protein>
    <recommendedName>
        <fullName evidence="2">C-type lectin domain-containing protein</fullName>
    </recommendedName>
</protein>
<organism evidence="3 4">
    <name type="scientific">Caenorhabditis angaria</name>
    <dbReference type="NCBI Taxonomy" id="860376"/>
    <lineage>
        <taxon>Eukaryota</taxon>
        <taxon>Metazoa</taxon>
        <taxon>Ecdysozoa</taxon>
        <taxon>Nematoda</taxon>
        <taxon>Chromadorea</taxon>
        <taxon>Rhabditida</taxon>
        <taxon>Rhabditina</taxon>
        <taxon>Rhabditomorpha</taxon>
        <taxon>Rhabditoidea</taxon>
        <taxon>Rhabditidae</taxon>
        <taxon>Peloderinae</taxon>
        <taxon>Caenorhabditis</taxon>
    </lineage>
</organism>
<dbReference type="Pfam" id="PF00059">
    <property type="entry name" value="Lectin_C"/>
    <property type="match status" value="1"/>
</dbReference>
<dbReference type="InterPro" id="IPR001304">
    <property type="entry name" value="C-type_lectin-like"/>
</dbReference>
<comment type="caution">
    <text evidence="3">The sequence shown here is derived from an EMBL/GenBank/DDBJ whole genome shotgun (WGS) entry which is preliminary data.</text>
</comment>
<proteinExistence type="predicted"/>
<dbReference type="SMART" id="SM00034">
    <property type="entry name" value="CLECT"/>
    <property type="match status" value="1"/>
</dbReference>
<dbReference type="OrthoDB" id="5834815at2759"/>
<evidence type="ECO:0000259" key="2">
    <source>
        <dbReference type="PROSITE" id="PS50041"/>
    </source>
</evidence>
<dbReference type="CDD" id="cd00037">
    <property type="entry name" value="CLECT"/>
    <property type="match status" value="1"/>
</dbReference>
<dbReference type="PROSITE" id="PS50041">
    <property type="entry name" value="C_TYPE_LECTIN_2"/>
    <property type="match status" value="1"/>
</dbReference>
<dbReference type="Gene3D" id="3.10.100.10">
    <property type="entry name" value="Mannose-Binding Protein A, subunit A"/>
    <property type="match status" value="1"/>
</dbReference>
<dbReference type="InterPro" id="IPR016187">
    <property type="entry name" value="CTDL_fold"/>
</dbReference>
<dbReference type="SUPFAM" id="SSF56436">
    <property type="entry name" value="C-type lectin-like"/>
    <property type="match status" value="1"/>
</dbReference>
<reference evidence="3" key="1">
    <citation type="submission" date="2022-11" db="EMBL/GenBank/DDBJ databases">
        <authorList>
            <person name="Kikuchi T."/>
        </authorList>
    </citation>
    <scope>NUCLEOTIDE SEQUENCE</scope>
    <source>
        <strain evidence="3">PS1010</strain>
    </source>
</reference>
<gene>
    <name evidence="3" type="ORF">CAMP_LOCUS13015</name>
</gene>
<evidence type="ECO:0000313" key="3">
    <source>
        <dbReference type="EMBL" id="CAI5450378.1"/>
    </source>
</evidence>
<dbReference type="InterPro" id="IPR016186">
    <property type="entry name" value="C-type_lectin-like/link_sf"/>
</dbReference>
<feature type="region of interest" description="Disordered" evidence="1">
    <location>
        <begin position="22"/>
        <end position="67"/>
    </location>
</feature>
<feature type="domain" description="C-type lectin" evidence="2">
    <location>
        <begin position="77"/>
        <end position="216"/>
    </location>
</feature>
<evidence type="ECO:0000256" key="1">
    <source>
        <dbReference type="SAM" id="MobiDB-lite"/>
    </source>
</evidence>
<feature type="compositionally biased region" description="Pro residues" evidence="1">
    <location>
        <begin position="55"/>
        <end position="67"/>
    </location>
</feature>
<name>A0A9P1IQT2_9PELO</name>
<dbReference type="AlphaFoldDB" id="A0A9P1IQT2"/>
<keyword evidence="4" id="KW-1185">Reference proteome</keyword>
<dbReference type="EMBL" id="CANHGI010000005">
    <property type="protein sequence ID" value="CAI5450378.1"/>
    <property type="molecule type" value="Genomic_DNA"/>
</dbReference>